<dbReference type="PROSITE" id="PS50213">
    <property type="entry name" value="FAS1"/>
    <property type="match status" value="1"/>
</dbReference>
<protein>
    <submittedName>
        <fullName evidence="4">Beta-Ig-H3/fasciclin</fullName>
    </submittedName>
</protein>
<dbReference type="EMBL" id="LMTZ01000134">
    <property type="protein sequence ID" value="KST63698.1"/>
    <property type="molecule type" value="Genomic_DNA"/>
</dbReference>
<comment type="caution">
    <text evidence="4">The sequence shown here is derived from an EMBL/GenBank/DDBJ whole genome shotgun (WGS) entry which is preliminary data.</text>
</comment>
<evidence type="ECO:0000313" key="5">
    <source>
        <dbReference type="EMBL" id="KST63760.1"/>
    </source>
</evidence>
<dbReference type="SUPFAM" id="SSF56925">
    <property type="entry name" value="OMPA-like"/>
    <property type="match status" value="1"/>
</dbReference>
<dbReference type="SUPFAM" id="SSF82153">
    <property type="entry name" value="FAS1 domain"/>
    <property type="match status" value="1"/>
</dbReference>
<gene>
    <name evidence="4" type="ORF">BC008_14690</name>
    <name evidence="5" type="ORF">BC008_14985</name>
</gene>
<sequence>MFFSLRWSFKNIYLLAFGLTIVTVSPVLLSEPSVAQLKNRNSESILSQSQFSSTVFSDVPASFWASPFIRALVQRQIITGFPDGTFKPERPVERAEFAAMLEKAFNQNPVRQLSTQGFSDVPADYWAASAIKEAYETGFMLGYPGNVFQPNQEIPKVQAIVALSNGLRLTAAKPVTETLNTYYTDVFAIPTYAQSSVAAATEASMVVNYPDAKTLNPTENLTRAEAAALIYQALVNQGQAQPLAANLPAASYIVAGTPGPTQAKNDIVSIASSSDSFSTLTSLLQSANLADILQQPGPYTVFAPTDAAFAALPPETLQELQQPENKELLVKILRYHVVPGRLSADQISAGELQTLEGQPVNIQVDSSKNQIAVNATNVIQADIDASNGVIHAVNQVLIPPDFDGTQKSETETKTETADSNGADLEPGRATRGGSSYIGVGGNIGLGGETALGEGSFAAISKIGLTRRFSARPSVIIDDDPVILLPLTFDFSPRTTPSVAGRSFNVSPYLGAGVAIETSDDADVGFLLTGGIDVPLGDRFTVNGSANAAFLDDDTDVGLLLGIGYNF</sequence>
<name>A0A0V7ZGX0_9CYAN</name>
<evidence type="ECO:0000313" key="6">
    <source>
        <dbReference type="Proteomes" id="UP000053372"/>
    </source>
</evidence>
<dbReference type="InterPro" id="IPR000782">
    <property type="entry name" value="FAS1_domain"/>
</dbReference>
<dbReference type="InterPro" id="IPR011250">
    <property type="entry name" value="OMP/PagP_B-barrel"/>
</dbReference>
<dbReference type="RefSeq" id="WP_027842595.1">
    <property type="nucleotide sequence ID" value="NZ_LMTZ01000132.1"/>
</dbReference>
<feature type="compositionally biased region" description="Basic and acidic residues" evidence="1">
    <location>
        <begin position="404"/>
        <end position="416"/>
    </location>
</feature>
<evidence type="ECO:0000256" key="1">
    <source>
        <dbReference type="SAM" id="MobiDB-lite"/>
    </source>
</evidence>
<evidence type="ECO:0000259" key="2">
    <source>
        <dbReference type="PROSITE" id="PS50213"/>
    </source>
</evidence>
<reference evidence="4 6" key="1">
    <citation type="journal article" date="2015" name="Genome Announc.">
        <title>Draft Genome of the Euendolithic (true boring) Cyanobacterium Mastigocoleus testarum strain BC008.</title>
        <authorList>
            <person name="Guida B.S."/>
            <person name="Garcia-Pichel F."/>
        </authorList>
    </citation>
    <scope>NUCLEOTIDE SEQUENCE [LARGE SCALE GENOMIC DNA]</scope>
    <source>
        <strain evidence="4 6">BC008</strain>
    </source>
</reference>
<organism evidence="4 6">
    <name type="scientific">Mastigocoleus testarum BC008</name>
    <dbReference type="NCBI Taxonomy" id="371196"/>
    <lineage>
        <taxon>Bacteria</taxon>
        <taxon>Bacillati</taxon>
        <taxon>Cyanobacteriota</taxon>
        <taxon>Cyanophyceae</taxon>
        <taxon>Nostocales</taxon>
        <taxon>Hapalosiphonaceae</taxon>
        <taxon>Mastigocoleus</taxon>
    </lineage>
</organism>
<dbReference type="Pfam" id="PF00395">
    <property type="entry name" value="SLH"/>
    <property type="match status" value="3"/>
</dbReference>
<accession>A0A0V7ZGX0</accession>
<feature type="domain" description="SLH" evidence="3">
    <location>
        <begin position="118"/>
        <end position="177"/>
    </location>
</feature>
<dbReference type="Gene3D" id="2.30.180.10">
    <property type="entry name" value="FAS1 domain"/>
    <property type="match status" value="1"/>
</dbReference>
<dbReference type="InterPro" id="IPR001119">
    <property type="entry name" value="SLH_dom"/>
</dbReference>
<dbReference type="FunFam" id="2.30.180.10:FF:000032">
    <property type="entry name" value="Fasciclin domain-containing protein, putative"/>
    <property type="match status" value="1"/>
</dbReference>
<feature type="domain" description="SLH" evidence="3">
    <location>
        <begin position="52"/>
        <end position="115"/>
    </location>
</feature>
<evidence type="ECO:0000313" key="4">
    <source>
        <dbReference type="EMBL" id="KST63698.1"/>
    </source>
</evidence>
<feature type="domain" description="FAS1" evidence="2">
    <location>
        <begin position="264"/>
        <end position="397"/>
    </location>
</feature>
<evidence type="ECO:0000259" key="3">
    <source>
        <dbReference type="PROSITE" id="PS51272"/>
    </source>
</evidence>
<dbReference type="PANTHER" id="PTHR10900:SF77">
    <property type="entry name" value="FI19380P1"/>
    <property type="match status" value="1"/>
</dbReference>
<feature type="region of interest" description="Disordered" evidence="1">
    <location>
        <begin position="400"/>
        <end position="431"/>
    </location>
</feature>
<dbReference type="Pfam" id="PF02469">
    <property type="entry name" value="Fasciclin"/>
    <property type="match status" value="1"/>
</dbReference>
<dbReference type="EMBL" id="LMTZ01000132">
    <property type="protein sequence ID" value="KST63760.1"/>
    <property type="molecule type" value="Genomic_DNA"/>
</dbReference>
<dbReference type="SMART" id="SM00554">
    <property type="entry name" value="FAS1"/>
    <property type="match status" value="1"/>
</dbReference>
<keyword evidence="6" id="KW-1185">Reference proteome</keyword>
<dbReference type="InterPro" id="IPR036378">
    <property type="entry name" value="FAS1_dom_sf"/>
</dbReference>
<dbReference type="AlphaFoldDB" id="A0A0V7ZGX0"/>
<proteinExistence type="predicted"/>
<feature type="domain" description="SLH" evidence="3">
    <location>
        <begin position="180"/>
        <end position="244"/>
    </location>
</feature>
<dbReference type="InterPro" id="IPR050904">
    <property type="entry name" value="Adhesion/Biosynth-related"/>
</dbReference>
<dbReference type="Proteomes" id="UP000053372">
    <property type="component" value="Unassembled WGS sequence"/>
</dbReference>
<dbReference type="OrthoDB" id="9759810at2"/>
<dbReference type="PROSITE" id="PS51272">
    <property type="entry name" value="SLH"/>
    <property type="match status" value="3"/>
</dbReference>
<dbReference type="PANTHER" id="PTHR10900">
    <property type="entry name" value="PERIOSTIN-RELATED"/>
    <property type="match status" value="1"/>
</dbReference>